<dbReference type="InterPro" id="IPR012961">
    <property type="entry name" value="Ski2/MTR4_C"/>
</dbReference>
<evidence type="ECO:0000259" key="11">
    <source>
        <dbReference type="PROSITE" id="PS51194"/>
    </source>
</evidence>
<dbReference type="PROSITE" id="PS51192">
    <property type="entry name" value="HELICASE_ATP_BIND_1"/>
    <property type="match status" value="1"/>
</dbReference>
<dbReference type="Pfam" id="PF13234">
    <property type="entry name" value="MTR4_beta-barrel"/>
    <property type="match status" value="1"/>
</dbReference>
<keyword evidence="6 12" id="KW-0347">Helicase</keyword>
<keyword evidence="4" id="KW-0547">Nucleotide-binding</keyword>
<dbReference type="InterPro" id="IPR027417">
    <property type="entry name" value="P-loop_NTPase"/>
</dbReference>
<dbReference type="FunFam" id="3.40.50.300:FF:000987">
    <property type="entry name" value="DEAD/DEAH box RNA helicase"/>
    <property type="match status" value="1"/>
</dbReference>
<keyword evidence="5" id="KW-0378">Hydrolase</keyword>
<feature type="domain" description="Helicase C-terminal" evidence="11">
    <location>
        <begin position="648"/>
        <end position="809"/>
    </location>
</feature>
<dbReference type="Pfam" id="PF08148">
    <property type="entry name" value="DSHCT"/>
    <property type="match status" value="1"/>
</dbReference>
<dbReference type="PROSITE" id="PS51194">
    <property type="entry name" value="HELICASE_CTER"/>
    <property type="match status" value="1"/>
</dbReference>
<dbReference type="EMBL" id="JANBQB010000008">
    <property type="protein sequence ID" value="KAJ1984889.1"/>
    <property type="molecule type" value="Genomic_DNA"/>
</dbReference>
<evidence type="ECO:0000256" key="1">
    <source>
        <dbReference type="ARBA" id="ARBA00004496"/>
    </source>
</evidence>
<evidence type="ECO:0000256" key="3">
    <source>
        <dbReference type="ARBA" id="ARBA00022490"/>
    </source>
</evidence>
<dbReference type="GO" id="GO:0005524">
    <property type="term" value="F:ATP binding"/>
    <property type="evidence" value="ECO:0007669"/>
    <property type="project" value="UniProtKB-KW"/>
</dbReference>
<dbReference type="InterPro" id="IPR025696">
    <property type="entry name" value="Beta-barrel_MTR4"/>
</dbReference>
<feature type="compositionally biased region" description="Gly residues" evidence="9">
    <location>
        <begin position="579"/>
        <end position="591"/>
    </location>
</feature>
<dbReference type="InterPro" id="IPR011545">
    <property type="entry name" value="DEAD/DEAH_box_helicase_dom"/>
</dbReference>
<dbReference type="Pfam" id="PF17911">
    <property type="entry name" value="Ski2_N"/>
    <property type="match status" value="1"/>
</dbReference>
<dbReference type="OrthoDB" id="64767at2759"/>
<dbReference type="SMART" id="SM00490">
    <property type="entry name" value="HELICc"/>
    <property type="match status" value="1"/>
</dbReference>
<dbReference type="SMART" id="SM00487">
    <property type="entry name" value="DEXDc"/>
    <property type="match status" value="1"/>
</dbReference>
<keyword evidence="8" id="KW-0694">RNA-binding</keyword>
<dbReference type="PIRSF" id="PIRSF005198">
    <property type="entry name" value="Antiviral_helicase_SKI2"/>
    <property type="match status" value="1"/>
</dbReference>
<dbReference type="InterPro" id="IPR014001">
    <property type="entry name" value="Helicase_ATP-bd"/>
</dbReference>
<dbReference type="InterPro" id="IPR050699">
    <property type="entry name" value="RNA-DNA_Helicase"/>
</dbReference>
<evidence type="ECO:0000256" key="5">
    <source>
        <dbReference type="ARBA" id="ARBA00022801"/>
    </source>
</evidence>
<dbReference type="InterPro" id="IPR016438">
    <property type="entry name" value="SKI2-like"/>
</dbReference>
<dbReference type="PANTHER" id="PTHR12131">
    <property type="entry name" value="ATP-DEPENDENT RNA AND DNA HELICASE"/>
    <property type="match status" value="1"/>
</dbReference>
<feature type="domain" description="Helicase ATP-binding" evidence="10">
    <location>
        <begin position="341"/>
        <end position="499"/>
    </location>
</feature>
<dbReference type="GO" id="GO:0070478">
    <property type="term" value="P:nuclear-transcribed mRNA catabolic process, 3'-5' exonucleolytic nonsense-mediated decay"/>
    <property type="evidence" value="ECO:0007669"/>
    <property type="project" value="TreeGrafter"/>
</dbReference>
<dbReference type="PANTHER" id="PTHR12131:SF1">
    <property type="entry name" value="ATP-DEPENDENT RNA HELICASE SUPV3L1, MITOCHONDRIAL-RELATED"/>
    <property type="match status" value="1"/>
</dbReference>
<feature type="region of interest" description="Disordered" evidence="9">
    <location>
        <begin position="554"/>
        <end position="598"/>
    </location>
</feature>
<dbReference type="GO" id="GO:0003724">
    <property type="term" value="F:RNA helicase activity"/>
    <property type="evidence" value="ECO:0007669"/>
    <property type="project" value="InterPro"/>
</dbReference>
<dbReference type="Proteomes" id="UP001151582">
    <property type="component" value="Unassembled WGS sequence"/>
</dbReference>
<evidence type="ECO:0000256" key="2">
    <source>
        <dbReference type="ARBA" id="ARBA00010140"/>
    </source>
</evidence>
<keyword evidence="7" id="KW-0067">ATP-binding</keyword>
<evidence type="ECO:0000313" key="13">
    <source>
        <dbReference type="Proteomes" id="UP001151582"/>
    </source>
</evidence>
<evidence type="ECO:0000256" key="7">
    <source>
        <dbReference type="ARBA" id="ARBA00022840"/>
    </source>
</evidence>
<evidence type="ECO:0000256" key="9">
    <source>
        <dbReference type="SAM" id="MobiDB-lite"/>
    </source>
</evidence>
<protein>
    <submittedName>
        <fullName evidence="12">Antiviral helicase ski2</fullName>
    </submittedName>
</protein>
<dbReference type="GO" id="GO:0003723">
    <property type="term" value="F:RNA binding"/>
    <property type="evidence" value="ECO:0007669"/>
    <property type="project" value="UniProtKB-KW"/>
</dbReference>
<accession>A0A9W8BAH9</accession>
<keyword evidence="3" id="KW-0963">Cytoplasm</keyword>
<dbReference type="InterPro" id="IPR001650">
    <property type="entry name" value="Helicase_C-like"/>
</dbReference>
<sequence>MTDQPPPLASDDNTASETATPLLFDIISADSLNQVPMAIPSACSPFDTNTNGQQTAWPFKTLFPAGIDPPFTPEDVADELEARFFTPSPIFPEHWLKHSQRTLTREVDYPALLTIPPGTPSTVLDITHDLATLEVTAHQERVEQDPLMTLQTATSLARLAVDKTAYIRGRSANVPLAPGGLGLSTETASQPFAESSAPNDELSLFGSDLLSIPPGFARGATFQARSTGTIGTLLRTGQSGQVTAPDKVTTRPHLLDSAPDVCPDQQESALPTTDVSEEAEVLADLKNDAYPQPPAADSQVSKQKWAHMVDCSGKFDNFVQLVPQLAHSYPFELDTFQKQAVYHLEQGDSVFVAAHTSAGKTVVAEYAIAMAMKHMTKTLYTSPIKALSNQKFRDFGQTFGMDNVGILTGDIQIQPEAPCLVMTTEILRSMLYRGADLIRDVEFVIFDEVHYLNDAERGVVWEEVIIMLPAHISLVLLSATIPNTQEFADWVGRTRKRNIYVVSTTYRPVPLEHFLYVNQKSYKVVDAQRKFLKNGWKEAHDALTSEVKKEKWQIKTKGKLSDNAPAAGKHSGRGDRGRGASGATGRGGGVIAGPSFHRRTNQPDTSLWVHLLGCLRKKALLPAVIFTFSRRRCEEYAHGLTNTDFNTAVQKHAVQLFITKSLVRLREPDRRLPQIVRMTDLLRRGIAVHHGGLLPILKEIVEILFARGLVRVLFATETFAMGVNMPTRTVVFSSVRKHDGHGMRDLLPGEYTQMSGRAGRRGLDSTGVVMIVCPSEVPDVTTLNTMLLGPSTRLQSQFRLTYTMILNLLRVESLKVEEVMKQSFSENISQQSLPERERLLHQTQARLKALAPQEECNRCGPSLTALHDTWVNVSDARHQMYRLLRAMPIASPIWVPGRVVVVNPPSHLPSLGVMLTSPRKSTAWTRDAGAQLSTSTTSNWQFACLMLARPQPTPIAPDYPSCFPFIPASMTNLDGALHPFAIGTSSSSPPQPQIQTLTLDSVCMTTRYILSAPLPAGGTQGTVNCSDMAVAELQALLVHPPQGWQEVDWSSKIKAFDVQVLYQQLQDVEPTMSHFDCLACPRLVLHYQRVNYQHQLEAMLQRLRHAMSDHNLYLLPDYEQRLDVLQTLQCIDMQGTVQLKGRVACEINTADELVLTELILENILADFAPPEIAAMLSCFIFQERCPSEPYLVPALERAKAELIATTRKVAAIQEACGIIDVREEEAVESTLRFGLMEVVYEWARGLTFNEITELTDVQEGTIVRTIVRLEDTCREVRAAARTIGDSQLYQKMEQVSALIKRDIVFTTSLYF</sequence>
<comment type="caution">
    <text evidence="12">The sequence shown here is derived from an EMBL/GenBank/DDBJ whole genome shotgun (WGS) entry which is preliminary data.</text>
</comment>
<dbReference type="SMART" id="SM01142">
    <property type="entry name" value="DSHCT"/>
    <property type="match status" value="1"/>
</dbReference>
<dbReference type="Pfam" id="PF00271">
    <property type="entry name" value="Helicase_C"/>
    <property type="match status" value="1"/>
</dbReference>
<keyword evidence="13" id="KW-1185">Reference proteome</keyword>
<dbReference type="CDD" id="cd18795">
    <property type="entry name" value="SF2_C_Ski2"/>
    <property type="match status" value="1"/>
</dbReference>
<dbReference type="Gene3D" id="3.40.50.300">
    <property type="entry name" value="P-loop containing nucleotide triphosphate hydrolases"/>
    <property type="match status" value="2"/>
</dbReference>
<dbReference type="GO" id="GO:0055087">
    <property type="term" value="C:Ski complex"/>
    <property type="evidence" value="ECO:0007669"/>
    <property type="project" value="TreeGrafter"/>
</dbReference>
<dbReference type="InterPro" id="IPR040801">
    <property type="entry name" value="Ski2_N"/>
</dbReference>
<comment type="subcellular location">
    <subcellularLocation>
        <location evidence="1">Cytoplasm</location>
    </subcellularLocation>
</comment>
<gene>
    <name evidence="12" type="primary">SKI2</name>
    <name evidence="12" type="ORF">H4R34_000340</name>
</gene>
<dbReference type="Pfam" id="PF00270">
    <property type="entry name" value="DEAD"/>
    <property type="match status" value="1"/>
</dbReference>
<reference evidence="12" key="1">
    <citation type="submission" date="2022-07" db="EMBL/GenBank/DDBJ databases">
        <title>Phylogenomic reconstructions and comparative analyses of Kickxellomycotina fungi.</title>
        <authorList>
            <person name="Reynolds N.K."/>
            <person name="Stajich J.E."/>
            <person name="Barry K."/>
            <person name="Grigoriev I.V."/>
            <person name="Crous P."/>
            <person name="Smith M.E."/>
        </authorList>
    </citation>
    <scope>NUCLEOTIDE SEQUENCE</scope>
    <source>
        <strain evidence="12">RSA 567</strain>
    </source>
</reference>
<evidence type="ECO:0000259" key="10">
    <source>
        <dbReference type="PROSITE" id="PS51192"/>
    </source>
</evidence>
<evidence type="ECO:0000256" key="6">
    <source>
        <dbReference type="ARBA" id="ARBA00022806"/>
    </source>
</evidence>
<name>A0A9W8BAH9_9FUNG</name>
<evidence type="ECO:0000256" key="8">
    <source>
        <dbReference type="ARBA" id="ARBA00022884"/>
    </source>
</evidence>
<evidence type="ECO:0000313" key="12">
    <source>
        <dbReference type="EMBL" id="KAJ1984889.1"/>
    </source>
</evidence>
<organism evidence="12 13">
    <name type="scientific">Dimargaris verticillata</name>
    <dbReference type="NCBI Taxonomy" id="2761393"/>
    <lineage>
        <taxon>Eukaryota</taxon>
        <taxon>Fungi</taxon>
        <taxon>Fungi incertae sedis</taxon>
        <taxon>Zoopagomycota</taxon>
        <taxon>Kickxellomycotina</taxon>
        <taxon>Dimargaritomycetes</taxon>
        <taxon>Dimargaritales</taxon>
        <taxon>Dimargaritaceae</taxon>
        <taxon>Dimargaris</taxon>
    </lineage>
</organism>
<comment type="similarity">
    <text evidence="2">Belongs to the helicase family. SKI2 subfamily.</text>
</comment>
<dbReference type="FunFam" id="1.10.3380.30:FF:000001">
    <property type="entry name" value="Ski2 ATP-dependent RNA helicase"/>
    <property type="match status" value="1"/>
</dbReference>
<dbReference type="GO" id="GO:0016787">
    <property type="term" value="F:hydrolase activity"/>
    <property type="evidence" value="ECO:0007669"/>
    <property type="project" value="UniProtKB-KW"/>
</dbReference>
<dbReference type="FunFam" id="3.40.50.300:FF:000354">
    <property type="entry name" value="ATP-dependent RNA helicase SKI2"/>
    <property type="match status" value="1"/>
</dbReference>
<dbReference type="Gene3D" id="1.10.3380.30">
    <property type="match status" value="2"/>
</dbReference>
<dbReference type="SUPFAM" id="SSF52540">
    <property type="entry name" value="P-loop containing nucleoside triphosphate hydrolases"/>
    <property type="match status" value="1"/>
</dbReference>
<proteinExistence type="inferred from homology"/>
<evidence type="ECO:0000256" key="4">
    <source>
        <dbReference type="ARBA" id="ARBA00022741"/>
    </source>
</evidence>